<feature type="compositionally biased region" description="Acidic residues" evidence="1">
    <location>
        <begin position="91"/>
        <end position="128"/>
    </location>
</feature>
<proteinExistence type="predicted"/>
<dbReference type="RefSeq" id="WP_111538064.1">
    <property type="nucleotide sequence ID" value="NZ_QKZL01000015.1"/>
</dbReference>
<evidence type="ECO:0000313" key="3">
    <source>
        <dbReference type="Proteomes" id="UP000248916"/>
    </source>
</evidence>
<dbReference type="OrthoDB" id="8999129at2"/>
<sequence length="128" mass="14239">MSDFDPTAIVAYVDANSMPEGSFGCVYELWQQARNDKAYSLLGHVPDEHFDATVEALKEKGVIVEIEARPEGLCKHWLDANTCPCGCFEGGEPEPIEEDWSGWSDNDDLDAPEEPDEYLDALPDVEDD</sequence>
<gene>
    <name evidence="2" type="ORF">LX81_02963</name>
</gene>
<evidence type="ECO:0000313" key="2">
    <source>
        <dbReference type="EMBL" id="PZX14164.1"/>
    </source>
</evidence>
<dbReference type="AlphaFoldDB" id="A0A2W7NBR4"/>
<name>A0A2W7NBR4_9RHOB</name>
<keyword evidence="3" id="KW-1185">Reference proteome</keyword>
<reference evidence="2 3" key="1">
    <citation type="submission" date="2018-06" db="EMBL/GenBank/DDBJ databases">
        <title>Genomic Encyclopedia of Archaeal and Bacterial Type Strains, Phase II (KMG-II): from individual species to whole genera.</title>
        <authorList>
            <person name="Goeker M."/>
        </authorList>
    </citation>
    <scope>NUCLEOTIDE SEQUENCE [LARGE SCALE GENOMIC DNA]</scope>
    <source>
        <strain evidence="2 3">DSM 22009</strain>
    </source>
</reference>
<feature type="region of interest" description="Disordered" evidence="1">
    <location>
        <begin position="89"/>
        <end position="128"/>
    </location>
</feature>
<accession>A0A2W7NBR4</accession>
<comment type="caution">
    <text evidence="2">The sequence shown here is derived from an EMBL/GenBank/DDBJ whole genome shotgun (WGS) entry which is preliminary data.</text>
</comment>
<evidence type="ECO:0000256" key="1">
    <source>
        <dbReference type="SAM" id="MobiDB-lite"/>
    </source>
</evidence>
<protein>
    <submittedName>
        <fullName evidence="2">Uncharacterized protein</fullName>
    </submittedName>
</protein>
<organism evidence="2 3">
    <name type="scientific">Palleronia aestuarii</name>
    <dbReference type="NCBI Taxonomy" id="568105"/>
    <lineage>
        <taxon>Bacteria</taxon>
        <taxon>Pseudomonadati</taxon>
        <taxon>Pseudomonadota</taxon>
        <taxon>Alphaproteobacteria</taxon>
        <taxon>Rhodobacterales</taxon>
        <taxon>Roseobacteraceae</taxon>
        <taxon>Palleronia</taxon>
    </lineage>
</organism>
<dbReference type="Proteomes" id="UP000248916">
    <property type="component" value="Unassembled WGS sequence"/>
</dbReference>
<dbReference type="EMBL" id="QKZL01000015">
    <property type="protein sequence ID" value="PZX14164.1"/>
    <property type="molecule type" value="Genomic_DNA"/>
</dbReference>